<keyword evidence="1" id="KW-1133">Transmembrane helix</keyword>
<comment type="caution">
    <text evidence="2">The sequence shown here is derived from an EMBL/GenBank/DDBJ whole genome shotgun (WGS) entry which is preliminary data.</text>
</comment>
<evidence type="ECO:0000256" key="1">
    <source>
        <dbReference type="SAM" id="Phobius"/>
    </source>
</evidence>
<keyword evidence="3" id="KW-1185">Reference proteome</keyword>
<evidence type="ECO:0008006" key="4">
    <source>
        <dbReference type="Google" id="ProtNLM"/>
    </source>
</evidence>
<organism evidence="2 3">
    <name type="scientific">Zophobas morio</name>
    <dbReference type="NCBI Taxonomy" id="2755281"/>
    <lineage>
        <taxon>Eukaryota</taxon>
        <taxon>Metazoa</taxon>
        <taxon>Ecdysozoa</taxon>
        <taxon>Arthropoda</taxon>
        <taxon>Hexapoda</taxon>
        <taxon>Insecta</taxon>
        <taxon>Pterygota</taxon>
        <taxon>Neoptera</taxon>
        <taxon>Endopterygota</taxon>
        <taxon>Coleoptera</taxon>
        <taxon>Polyphaga</taxon>
        <taxon>Cucujiformia</taxon>
        <taxon>Tenebrionidae</taxon>
        <taxon>Zophobas</taxon>
    </lineage>
</organism>
<accession>A0AA38MBR1</accession>
<protein>
    <recommendedName>
        <fullName evidence="4">Gustatory receptor</fullName>
    </recommendedName>
</protein>
<evidence type="ECO:0000313" key="3">
    <source>
        <dbReference type="Proteomes" id="UP001168821"/>
    </source>
</evidence>
<dbReference type="EMBL" id="JALNTZ010000006">
    <property type="protein sequence ID" value="KAJ3650361.1"/>
    <property type="molecule type" value="Genomic_DNA"/>
</dbReference>
<proteinExistence type="predicted"/>
<dbReference type="AlphaFoldDB" id="A0AA38MBR1"/>
<reference evidence="2" key="1">
    <citation type="journal article" date="2023" name="G3 (Bethesda)">
        <title>Whole genome assemblies of Zophobas morio and Tenebrio molitor.</title>
        <authorList>
            <person name="Kaur S."/>
            <person name="Stinson S.A."/>
            <person name="diCenzo G.C."/>
        </authorList>
    </citation>
    <scope>NUCLEOTIDE SEQUENCE</scope>
    <source>
        <strain evidence="2">QUZm001</strain>
    </source>
</reference>
<dbReference type="Proteomes" id="UP001168821">
    <property type="component" value="Unassembled WGS sequence"/>
</dbReference>
<name>A0AA38MBR1_9CUCU</name>
<sequence>MKSTNHEIEHVVQPVFALWKFTGLPIYKLASHSNAKKTKFVNTDPKTVFPAVLLHSCLFLLCSTNTISEITDSAIVDDLMNLIELALFFVQNVGILIVCHFKRRQILRIFEQLKLSENYVKKLKKSCCVGGVKKAVLKLAVMKYSFIVVVFAAFSINVPDDLVNLSAYFCSWGFHYHLELLIVTYLLILKNQYKEVNQFLLNEKLKLDHAKIKAVISLHRVLRNTCKLIKNTFQSLILIKVITDSIVTSTAVFYVLRVYQLLPESFLLSTVTNLLFFMLMAVSSFTVAFVFHNLVEEVDTSLQILILLIRVTLSG</sequence>
<feature type="transmembrane region" description="Helical" evidence="1">
    <location>
        <begin position="165"/>
        <end position="188"/>
    </location>
</feature>
<feature type="transmembrane region" description="Helical" evidence="1">
    <location>
        <begin position="276"/>
        <end position="295"/>
    </location>
</feature>
<evidence type="ECO:0000313" key="2">
    <source>
        <dbReference type="EMBL" id="KAJ3650361.1"/>
    </source>
</evidence>
<feature type="transmembrane region" description="Helical" evidence="1">
    <location>
        <begin position="47"/>
        <end position="67"/>
    </location>
</feature>
<keyword evidence="1" id="KW-0472">Membrane</keyword>
<gene>
    <name evidence="2" type="ORF">Zmor_022054</name>
</gene>
<feature type="transmembrane region" description="Helical" evidence="1">
    <location>
        <begin position="141"/>
        <end position="159"/>
    </location>
</feature>
<feature type="transmembrane region" description="Helical" evidence="1">
    <location>
        <begin position="79"/>
        <end position="99"/>
    </location>
</feature>
<keyword evidence="1" id="KW-0812">Transmembrane</keyword>
<feature type="transmembrane region" description="Helical" evidence="1">
    <location>
        <begin position="237"/>
        <end position="256"/>
    </location>
</feature>